<dbReference type="Gene3D" id="3.30.110.90">
    <property type="entry name" value="Amidohydrolase"/>
    <property type="match status" value="1"/>
</dbReference>
<evidence type="ECO:0000313" key="2">
    <source>
        <dbReference type="EMBL" id="ALN79078.1"/>
    </source>
</evidence>
<dbReference type="EMBL" id="CP011129">
    <property type="protein sequence ID" value="ALN79078.1"/>
    <property type="molecule type" value="Genomic_DNA"/>
</dbReference>
<protein>
    <submittedName>
        <fullName evidence="2">Amidohydrolase family protein</fullName>
    </submittedName>
</protein>
<sequence length="543" mass="58415">MHLSLGAGVPVRVRPAADAAGSTVYYRRRIIGTRTNQESGMIAYLLALTLGATNPSGATDTTPAQAAGTWLVSDVTVIPADTDEVLPHRSVLIRDGRVVRILAPGAKEEASDATIIDGRGKYLVPGFVDAHVHLANEGAIRDNKDPAISGLDLGQTHRYDRQVMLGLLKAGVTGAANLGGGPRSDEDLLWLREEIAAGRIAGPQLYVGKRINGPRAAVALQPAAAVPPSKPEAPTTAADGAEAVRQARERGYDFIKPYQFLNRETYRAVVDEAGRQGMITSGHLPELGCASCADRAFAFAHPMDNIAHSEELTRYARIGSDLSPRDLDALVDAVAERRIAVTPTLVTLKTIVGMYVQRAVPLVPGDWAARVDPVTRIDWAPPANRYLSQAFRDQDGADTFSAGYDFARVLTRQLWKRGVPLTVGTDASLPGLVFGVSVQQEMIELREIGLRPIEVLRAASINAHRLFDPTGGSGAVREGERANLVLLDADPLADLHNVSKIAGVFAQGRWLPMAEIDRRLDEGRAFEQALTRQIQAHKAHPAE</sequence>
<dbReference type="InterPro" id="IPR051781">
    <property type="entry name" value="Metallo-dep_Hydrolase"/>
</dbReference>
<accession>A0A0S2F6A3</accession>
<dbReference type="KEGG" id="lab:LA76x_0917"/>
<organism evidence="2 3">
    <name type="scientific">Lysobacter antibioticus</name>
    <dbReference type="NCBI Taxonomy" id="84531"/>
    <lineage>
        <taxon>Bacteria</taxon>
        <taxon>Pseudomonadati</taxon>
        <taxon>Pseudomonadota</taxon>
        <taxon>Gammaproteobacteria</taxon>
        <taxon>Lysobacterales</taxon>
        <taxon>Lysobacteraceae</taxon>
        <taxon>Lysobacter</taxon>
    </lineage>
</organism>
<dbReference type="GO" id="GO:0016810">
    <property type="term" value="F:hydrolase activity, acting on carbon-nitrogen (but not peptide) bonds"/>
    <property type="evidence" value="ECO:0007669"/>
    <property type="project" value="InterPro"/>
</dbReference>
<dbReference type="PANTHER" id="PTHR43135">
    <property type="entry name" value="ALPHA-D-RIBOSE 1-METHYLPHOSPHONATE 5-TRIPHOSPHATE DIPHOSPHATASE"/>
    <property type="match status" value="1"/>
</dbReference>
<dbReference type="Gene3D" id="1.20.58.520">
    <property type="entry name" value="Amidohydrolase"/>
    <property type="match status" value="1"/>
</dbReference>
<keyword evidence="3" id="KW-1185">Reference proteome</keyword>
<gene>
    <name evidence="2" type="ORF">LA76x_0917</name>
</gene>
<dbReference type="PANTHER" id="PTHR43135:SF3">
    <property type="entry name" value="ALPHA-D-RIBOSE 1-METHYLPHOSPHONATE 5-TRIPHOSPHATE DIPHOSPHATASE"/>
    <property type="match status" value="1"/>
</dbReference>
<dbReference type="Gene3D" id="3.40.50.10910">
    <property type="entry name" value="Amidohydrolase"/>
    <property type="match status" value="1"/>
</dbReference>
<dbReference type="eggNOG" id="COG1228">
    <property type="taxonomic scope" value="Bacteria"/>
</dbReference>
<dbReference type="InterPro" id="IPR006680">
    <property type="entry name" value="Amidohydro-rel"/>
</dbReference>
<dbReference type="SUPFAM" id="SSF51338">
    <property type="entry name" value="Composite domain of metallo-dependent hydrolases"/>
    <property type="match status" value="1"/>
</dbReference>
<keyword evidence="2" id="KW-0378">Hydrolase</keyword>
<dbReference type="SUPFAM" id="SSF51556">
    <property type="entry name" value="Metallo-dependent hydrolases"/>
    <property type="match status" value="1"/>
</dbReference>
<reference evidence="2 3" key="1">
    <citation type="journal article" date="2015" name="BMC Genomics">
        <title>Comparative genomics and metabolic profiling of the genus Lysobacter.</title>
        <authorList>
            <person name="de Bruijn I."/>
            <person name="Cheng X."/>
            <person name="de Jager V."/>
            <person name="Exposito R.G."/>
            <person name="Watrous J."/>
            <person name="Patel N."/>
            <person name="Postma J."/>
            <person name="Dorrestein P.C."/>
            <person name="Kobayashi D."/>
            <person name="Raaijmakers J.M."/>
        </authorList>
    </citation>
    <scope>NUCLEOTIDE SEQUENCE [LARGE SCALE GENOMIC DNA]</scope>
    <source>
        <strain evidence="2 3">76</strain>
    </source>
</reference>
<evidence type="ECO:0000313" key="3">
    <source>
        <dbReference type="Proteomes" id="UP000060787"/>
    </source>
</evidence>
<feature type="domain" description="Amidohydrolase-related" evidence="1">
    <location>
        <begin position="412"/>
        <end position="510"/>
    </location>
</feature>
<dbReference type="AlphaFoldDB" id="A0A0S2F6A3"/>
<dbReference type="Pfam" id="PF01979">
    <property type="entry name" value="Amidohydro_1"/>
    <property type="match status" value="1"/>
</dbReference>
<proteinExistence type="predicted"/>
<dbReference type="Gene3D" id="2.30.40.10">
    <property type="entry name" value="Urease, subunit C, domain 1"/>
    <property type="match status" value="1"/>
</dbReference>
<name>A0A0S2F6A3_LYSAN</name>
<dbReference type="InterPro" id="IPR032466">
    <property type="entry name" value="Metal_Hydrolase"/>
</dbReference>
<dbReference type="Proteomes" id="UP000060787">
    <property type="component" value="Chromosome"/>
</dbReference>
<dbReference type="STRING" id="84531.LA76x_0917"/>
<evidence type="ECO:0000259" key="1">
    <source>
        <dbReference type="Pfam" id="PF01979"/>
    </source>
</evidence>
<dbReference type="PATRIC" id="fig|84531.8.peg.944"/>
<dbReference type="InterPro" id="IPR011059">
    <property type="entry name" value="Metal-dep_hydrolase_composite"/>
</dbReference>